<reference evidence="1 2" key="1">
    <citation type="submission" date="2024-04" db="EMBL/GenBank/DDBJ databases">
        <title>Draft genome sequence of Pseudoxanthomonas putridarboris WD12.</title>
        <authorList>
            <person name="Oh J."/>
        </authorList>
    </citation>
    <scope>NUCLEOTIDE SEQUENCE [LARGE SCALE GENOMIC DNA]</scope>
    <source>
        <strain evidence="1 2">WD12</strain>
    </source>
</reference>
<protein>
    <submittedName>
        <fullName evidence="1">Uncharacterized protein</fullName>
    </submittedName>
</protein>
<organism evidence="1 2">
    <name type="scientific">Pseudoxanthomonas putridarboris</name>
    <dbReference type="NCBI Taxonomy" id="752605"/>
    <lineage>
        <taxon>Bacteria</taxon>
        <taxon>Pseudomonadati</taxon>
        <taxon>Pseudomonadota</taxon>
        <taxon>Gammaproteobacteria</taxon>
        <taxon>Lysobacterales</taxon>
        <taxon>Lysobacteraceae</taxon>
        <taxon>Pseudoxanthomonas</taxon>
    </lineage>
</organism>
<name>A0ABU9J2P7_9GAMM</name>
<dbReference type="RefSeq" id="WP_341726399.1">
    <property type="nucleotide sequence ID" value="NZ_JBBWWT010000005.1"/>
</dbReference>
<comment type="caution">
    <text evidence="1">The sequence shown here is derived from an EMBL/GenBank/DDBJ whole genome shotgun (WGS) entry which is preliminary data.</text>
</comment>
<sequence length="89" mass="10083">MAHHIHWLILRVGQQQSIGPAALRTLWADACQSGDVSVARQRRFEGGVQSTMYSLSAPSSLRDPRAAEMRMRRLLEESHYLFTLSAVHH</sequence>
<keyword evidence="2" id="KW-1185">Reference proteome</keyword>
<evidence type="ECO:0000313" key="2">
    <source>
        <dbReference type="Proteomes" id="UP001459204"/>
    </source>
</evidence>
<dbReference type="EMBL" id="JBBWWT010000005">
    <property type="protein sequence ID" value="MEL1265235.1"/>
    <property type="molecule type" value="Genomic_DNA"/>
</dbReference>
<dbReference type="Proteomes" id="UP001459204">
    <property type="component" value="Unassembled WGS sequence"/>
</dbReference>
<proteinExistence type="predicted"/>
<evidence type="ECO:0000313" key="1">
    <source>
        <dbReference type="EMBL" id="MEL1265235.1"/>
    </source>
</evidence>
<accession>A0ABU9J2P7</accession>
<gene>
    <name evidence="1" type="ORF">AAD027_12790</name>
</gene>